<proteinExistence type="predicted"/>
<evidence type="ECO:0000313" key="2">
    <source>
        <dbReference type="Proteomes" id="UP001497623"/>
    </source>
</evidence>
<organism evidence="1 2">
    <name type="scientific">Meganyctiphanes norvegica</name>
    <name type="common">Northern krill</name>
    <name type="synonym">Thysanopoda norvegica</name>
    <dbReference type="NCBI Taxonomy" id="48144"/>
    <lineage>
        <taxon>Eukaryota</taxon>
        <taxon>Metazoa</taxon>
        <taxon>Ecdysozoa</taxon>
        <taxon>Arthropoda</taxon>
        <taxon>Crustacea</taxon>
        <taxon>Multicrustacea</taxon>
        <taxon>Malacostraca</taxon>
        <taxon>Eumalacostraca</taxon>
        <taxon>Eucarida</taxon>
        <taxon>Euphausiacea</taxon>
        <taxon>Euphausiidae</taxon>
        <taxon>Meganyctiphanes</taxon>
    </lineage>
</organism>
<dbReference type="EMBL" id="CAXKWB010019560">
    <property type="protein sequence ID" value="CAL4122116.1"/>
    <property type="molecule type" value="Genomic_DNA"/>
</dbReference>
<evidence type="ECO:0000313" key="1">
    <source>
        <dbReference type="EMBL" id="CAL4122116.1"/>
    </source>
</evidence>
<name>A0AAV2RCM7_MEGNR</name>
<keyword evidence="2" id="KW-1185">Reference proteome</keyword>
<accession>A0AAV2RCM7</accession>
<dbReference type="AlphaFoldDB" id="A0AAV2RCM7"/>
<protein>
    <submittedName>
        <fullName evidence="1">Uncharacterized protein</fullName>
    </submittedName>
</protein>
<sequence length="107" mass="12279">MQYKVGKLSGHIPQMFGYHRVLACELKQPHQIPSHLHAEGRLDLMVHTALDKPISQILFLASGDHCMKLREEMHEFYVGRNRPGLLDNQSKVLKIVHNLFSRVLSVV</sequence>
<gene>
    <name evidence="1" type="ORF">MNOR_LOCUS22838</name>
</gene>
<dbReference type="Proteomes" id="UP001497623">
    <property type="component" value="Unassembled WGS sequence"/>
</dbReference>
<reference evidence="1 2" key="1">
    <citation type="submission" date="2024-05" db="EMBL/GenBank/DDBJ databases">
        <authorList>
            <person name="Wallberg A."/>
        </authorList>
    </citation>
    <scope>NUCLEOTIDE SEQUENCE [LARGE SCALE GENOMIC DNA]</scope>
</reference>
<comment type="caution">
    <text evidence="1">The sequence shown here is derived from an EMBL/GenBank/DDBJ whole genome shotgun (WGS) entry which is preliminary data.</text>
</comment>